<dbReference type="GO" id="GO:0005524">
    <property type="term" value="F:ATP binding"/>
    <property type="evidence" value="ECO:0007669"/>
    <property type="project" value="UniProtKB-KW"/>
</dbReference>
<accession>A0A2B7WG51</accession>
<comment type="catalytic activity">
    <reaction evidence="12">
        <text>(6S)-5,6,7,8-tetrahydrofolyl-(gamma-L-Glu)(n) + L-glutamate + ATP = (6S)-5,6,7,8-tetrahydrofolyl-(gamma-L-Glu)(n+1) + ADP + phosphate + H(+)</text>
        <dbReference type="Rhea" id="RHEA:10580"/>
        <dbReference type="Rhea" id="RHEA-COMP:14738"/>
        <dbReference type="Rhea" id="RHEA-COMP:14740"/>
        <dbReference type="ChEBI" id="CHEBI:15378"/>
        <dbReference type="ChEBI" id="CHEBI:29985"/>
        <dbReference type="ChEBI" id="CHEBI:30616"/>
        <dbReference type="ChEBI" id="CHEBI:43474"/>
        <dbReference type="ChEBI" id="CHEBI:141005"/>
        <dbReference type="ChEBI" id="CHEBI:456216"/>
        <dbReference type="EC" id="6.3.2.17"/>
    </reaction>
</comment>
<dbReference type="SUPFAM" id="SSF53244">
    <property type="entry name" value="MurD-like peptide ligases, peptide-binding domain"/>
    <property type="match status" value="1"/>
</dbReference>
<dbReference type="GO" id="GO:0006730">
    <property type="term" value="P:one-carbon metabolic process"/>
    <property type="evidence" value="ECO:0007669"/>
    <property type="project" value="UniProtKB-KW"/>
</dbReference>
<dbReference type="PANTHER" id="PTHR11136:SF5">
    <property type="entry name" value="FOLYLPOLYGLUTAMATE SYNTHASE, MITOCHONDRIAL"/>
    <property type="match status" value="1"/>
</dbReference>
<dbReference type="Proteomes" id="UP000223968">
    <property type="component" value="Unassembled WGS sequence"/>
</dbReference>
<evidence type="ECO:0000256" key="4">
    <source>
        <dbReference type="ARBA" id="ARBA00022563"/>
    </source>
</evidence>
<reference evidence="13 14" key="1">
    <citation type="submission" date="2017-10" db="EMBL/GenBank/DDBJ databases">
        <title>Comparative genomics in systemic dimorphic fungi from Ajellomycetaceae.</title>
        <authorList>
            <person name="Munoz J.F."/>
            <person name="Mcewen J.G."/>
            <person name="Clay O.K."/>
            <person name="Cuomo C.A."/>
        </authorList>
    </citation>
    <scope>NUCLEOTIDE SEQUENCE [LARGE SCALE GENOMIC DNA]</scope>
    <source>
        <strain evidence="13 14">UAMH5409</strain>
    </source>
</reference>
<name>A0A2B7WG51_9EURO</name>
<comment type="pathway">
    <text evidence="1">Cofactor biosynthesis; tetrahydrofolylpolyglutamate biosynthesis.</text>
</comment>
<dbReference type="GO" id="GO:0005739">
    <property type="term" value="C:mitochondrion"/>
    <property type="evidence" value="ECO:0007669"/>
    <property type="project" value="TreeGrafter"/>
</dbReference>
<evidence type="ECO:0000256" key="12">
    <source>
        <dbReference type="ARBA" id="ARBA00047493"/>
    </source>
</evidence>
<evidence type="ECO:0000313" key="14">
    <source>
        <dbReference type="Proteomes" id="UP000223968"/>
    </source>
</evidence>
<dbReference type="EC" id="6.3.2.17" evidence="3"/>
<comment type="caution">
    <text evidence="13">The sequence shown here is derived from an EMBL/GenBank/DDBJ whole genome shotgun (WGS) entry which is preliminary data.</text>
</comment>
<evidence type="ECO:0000256" key="7">
    <source>
        <dbReference type="ARBA" id="ARBA00022741"/>
    </source>
</evidence>
<evidence type="ECO:0000256" key="6">
    <source>
        <dbReference type="ARBA" id="ARBA00022723"/>
    </source>
</evidence>
<dbReference type="InterPro" id="IPR036615">
    <property type="entry name" value="Mur_ligase_C_dom_sf"/>
</dbReference>
<keyword evidence="7" id="KW-0547">Nucleotide-binding</keyword>
<evidence type="ECO:0000256" key="9">
    <source>
        <dbReference type="ARBA" id="ARBA00022842"/>
    </source>
</evidence>
<dbReference type="OrthoDB" id="5212574at2759"/>
<evidence type="ECO:0000256" key="8">
    <source>
        <dbReference type="ARBA" id="ARBA00022840"/>
    </source>
</evidence>
<comment type="similarity">
    <text evidence="2">Belongs to the folylpolyglutamate synthase family.</text>
</comment>
<dbReference type="EMBL" id="PDNB01000331">
    <property type="protein sequence ID" value="PGG95559.1"/>
    <property type="molecule type" value="Genomic_DNA"/>
</dbReference>
<dbReference type="AlphaFoldDB" id="A0A2B7WG51"/>
<dbReference type="Gene3D" id="3.40.1190.10">
    <property type="entry name" value="Mur-like, catalytic domain"/>
    <property type="match status" value="1"/>
</dbReference>
<dbReference type="InterPro" id="IPR036565">
    <property type="entry name" value="Mur-like_cat_sf"/>
</dbReference>
<keyword evidence="9" id="KW-0460">Magnesium</keyword>
<keyword evidence="4" id="KW-0554">One-carbon metabolism</keyword>
<evidence type="ECO:0000256" key="2">
    <source>
        <dbReference type="ARBA" id="ARBA00008276"/>
    </source>
</evidence>
<dbReference type="NCBIfam" id="TIGR01499">
    <property type="entry name" value="folC"/>
    <property type="match status" value="1"/>
</dbReference>
<dbReference type="GO" id="GO:0004326">
    <property type="term" value="F:tetrahydrofolylpolyglutamate synthase activity"/>
    <property type="evidence" value="ECO:0007669"/>
    <property type="project" value="UniProtKB-EC"/>
</dbReference>
<keyword evidence="14" id="KW-1185">Reference proteome</keyword>
<dbReference type="SUPFAM" id="SSF53623">
    <property type="entry name" value="MurD-like peptide ligases, catalytic domain"/>
    <property type="match status" value="1"/>
</dbReference>
<protein>
    <recommendedName>
        <fullName evidence="3">tetrahydrofolate synthase</fullName>
        <ecNumber evidence="3">6.3.2.17</ecNumber>
    </recommendedName>
    <alternativeName>
        <fullName evidence="11">Folylpoly-gamma-glutamate synthetase</fullName>
    </alternativeName>
    <alternativeName>
        <fullName evidence="10">Tetrahydrofolylpolyglutamate synthase</fullName>
    </alternativeName>
</protein>
<dbReference type="STRING" id="1447875.A0A2B7WG51"/>
<dbReference type="PANTHER" id="PTHR11136">
    <property type="entry name" value="FOLYLPOLYGLUTAMATE SYNTHASE-RELATED"/>
    <property type="match status" value="1"/>
</dbReference>
<evidence type="ECO:0000256" key="1">
    <source>
        <dbReference type="ARBA" id="ARBA00005150"/>
    </source>
</evidence>
<sequence length="496" mass="55417">MEPAKYNYQDALELLETIRRGARPENPAIASRANQNPMTDKLEGLKGVPSLEGMKEWLETLGHSNANVNNLNIIHVAGTKGKGSTCTFTRNFLHAHSIRTGFPRKIGTYTGPSVQCIRERIQIDDRPVSKDMFTKYFFEDKKHDEGLRKPRYLQFLALLAFHTFIREGVDVAIFEVHHGGEFDATNVIEQPIVTGITSLGLDHVAQLGSTLEDIAWHKAGIFKSSAPAFSVPQESGPREIMRERAEEKGIVLEFVPTDNRLPTNYTVLDIPVQRLNCSLALKLAEEFLRIKVPDHKISGEDISNGVKNFSLAGRFEVVDDGKSEWFVDMAHNVLSLKQAAEWFAKNTDEDVVSLSLAIAQNQEIPCRSYNLWRALLENKAEPGNVIFTTASCKKQKITSIQQDIFAPETLNQTLCDTYSREWKQADPRDIVSSDPTIEKAVELAMKMGVSEDGVQAFVIGCPHMVGEVLNILRPRPSLQSSTCYFVGIAGIGTRFR</sequence>
<evidence type="ECO:0000256" key="10">
    <source>
        <dbReference type="ARBA" id="ARBA00030592"/>
    </source>
</evidence>
<dbReference type="InterPro" id="IPR001645">
    <property type="entry name" value="Folylpolyglutamate_synth"/>
</dbReference>
<evidence type="ECO:0000256" key="11">
    <source>
        <dbReference type="ARBA" id="ARBA00030876"/>
    </source>
</evidence>
<keyword evidence="5" id="KW-0436">Ligase</keyword>
<keyword evidence="6" id="KW-0479">Metal-binding</keyword>
<proteinExistence type="inferred from homology"/>
<dbReference type="UniPathway" id="UPA00850"/>
<organism evidence="13 14">
    <name type="scientific">Helicocarpus griseus UAMH5409</name>
    <dbReference type="NCBI Taxonomy" id="1447875"/>
    <lineage>
        <taxon>Eukaryota</taxon>
        <taxon>Fungi</taxon>
        <taxon>Dikarya</taxon>
        <taxon>Ascomycota</taxon>
        <taxon>Pezizomycotina</taxon>
        <taxon>Eurotiomycetes</taxon>
        <taxon>Eurotiomycetidae</taxon>
        <taxon>Onygenales</taxon>
        <taxon>Ajellomycetaceae</taxon>
        <taxon>Helicocarpus</taxon>
    </lineage>
</organism>
<evidence type="ECO:0000313" key="13">
    <source>
        <dbReference type="EMBL" id="PGG95559.1"/>
    </source>
</evidence>
<dbReference type="GO" id="GO:0046872">
    <property type="term" value="F:metal ion binding"/>
    <property type="evidence" value="ECO:0007669"/>
    <property type="project" value="UniProtKB-KW"/>
</dbReference>
<evidence type="ECO:0000256" key="3">
    <source>
        <dbReference type="ARBA" id="ARBA00013025"/>
    </source>
</evidence>
<dbReference type="GO" id="GO:0005829">
    <property type="term" value="C:cytosol"/>
    <property type="evidence" value="ECO:0007669"/>
    <property type="project" value="TreeGrafter"/>
</dbReference>
<keyword evidence="8" id="KW-0067">ATP-binding</keyword>
<dbReference type="Gene3D" id="3.90.190.20">
    <property type="entry name" value="Mur ligase, C-terminal domain"/>
    <property type="match status" value="1"/>
</dbReference>
<gene>
    <name evidence="13" type="ORF">AJ79_09978</name>
</gene>
<evidence type="ECO:0000256" key="5">
    <source>
        <dbReference type="ARBA" id="ARBA00022598"/>
    </source>
</evidence>